<evidence type="ECO:0000256" key="1">
    <source>
        <dbReference type="SAM" id="Phobius"/>
    </source>
</evidence>
<keyword evidence="1" id="KW-1133">Transmembrane helix</keyword>
<protein>
    <submittedName>
        <fullName evidence="2">Uncharacterized protein</fullName>
    </submittedName>
</protein>
<feature type="transmembrane region" description="Helical" evidence="1">
    <location>
        <begin position="117"/>
        <end position="141"/>
    </location>
</feature>
<comment type="caution">
    <text evidence="2">The sequence shown here is derived from an EMBL/GenBank/DDBJ whole genome shotgun (WGS) entry which is preliminary data.</text>
</comment>
<reference evidence="2 3" key="1">
    <citation type="journal article" date="2018" name="Syst. Appl. Microbiol.">
        <title>A new symbiotic nanoarchaeote (Candidatus Nanoclepta minutus) and its host (Zestosphaera tikiterensis gen. nov., sp. nov.) from a New Zealand hot spring.</title>
        <authorList>
            <person name="St John E."/>
            <person name="Liu Y."/>
            <person name="Podar M."/>
            <person name="Stott M.B."/>
            <person name="Meneghin J."/>
            <person name="Chen Z."/>
            <person name="Lagutin K."/>
            <person name="Mitchell K."/>
            <person name="Reysenbach A.L."/>
        </authorList>
    </citation>
    <scope>NUCLEOTIDE SEQUENCE [LARGE SCALE GENOMIC DNA]</scope>
    <source>
        <strain evidence="2">NZ3</strain>
    </source>
</reference>
<evidence type="ECO:0000313" key="3">
    <source>
        <dbReference type="Proteomes" id="UP000266622"/>
    </source>
</evidence>
<organism evidence="2 3">
    <name type="scientific">Candidatus Nanoclepta minutus</name>
    <dbReference type="NCBI Taxonomy" id="1940235"/>
    <lineage>
        <taxon>Archaea</taxon>
        <taxon>Nanobdellota</taxon>
        <taxon>Candidatus Nanoclepta</taxon>
    </lineage>
</organism>
<dbReference type="AlphaFoldDB" id="A0A397WM15"/>
<accession>A0A397WM15</accession>
<evidence type="ECO:0000313" key="2">
    <source>
        <dbReference type="EMBL" id="RIB35090.1"/>
    </source>
</evidence>
<dbReference type="Proteomes" id="UP000266622">
    <property type="component" value="Unassembled WGS sequence"/>
</dbReference>
<name>A0A397WM15_9ARCH</name>
<dbReference type="EMBL" id="MWMI01000007">
    <property type="protein sequence ID" value="RIB35090.1"/>
    <property type="molecule type" value="Genomic_DNA"/>
</dbReference>
<keyword evidence="1" id="KW-0472">Membrane</keyword>
<keyword evidence="1" id="KW-0812">Transmembrane</keyword>
<feature type="transmembrane region" description="Helical" evidence="1">
    <location>
        <begin position="47"/>
        <end position="70"/>
    </location>
</feature>
<feature type="transmembrane region" description="Helical" evidence="1">
    <location>
        <begin position="6"/>
        <end position="27"/>
    </location>
</feature>
<feature type="transmembrane region" description="Helical" evidence="1">
    <location>
        <begin position="76"/>
        <end position="97"/>
    </location>
</feature>
<gene>
    <name evidence="2" type="ORF">BXU00_03335</name>
</gene>
<feature type="transmembrane region" description="Helical" evidence="1">
    <location>
        <begin position="153"/>
        <end position="171"/>
    </location>
</feature>
<sequence length="188" mass="20900">MSVLKNFGFFDIILPFILIYALIFGILAKTQILGDPFEKDNEARARFVRSIISLISLSIAFLVVGAYNVVLRIQEFIPYAILYILSVFMLLVSMSAFYLPTGGQVKENEFENYRKVILVLSIIIFSILTLVSLGIISVQSIQSGLESGLNNEIIGLIIIFGFIGFVIYWITREGKKEEKGAKGGSSGK</sequence>
<proteinExistence type="predicted"/>